<reference evidence="3" key="1">
    <citation type="submission" date="2016-10" db="EMBL/GenBank/DDBJ databases">
        <authorList>
            <person name="Varghese N."/>
            <person name="Submissions S."/>
        </authorList>
    </citation>
    <scope>NUCLEOTIDE SEQUENCE [LARGE SCALE GENOMIC DNA]</scope>
    <source>
        <strain evidence="3">DSM 45843</strain>
    </source>
</reference>
<feature type="signal peptide" evidence="1">
    <location>
        <begin position="1"/>
        <end position="25"/>
    </location>
</feature>
<gene>
    <name evidence="2" type="ORF">SAMN05660199_03295</name>
</gene>
<evidence type="ECO:0000313" key="2">
    <source>
        <dbReference type="EMBL" id="SDP15337.1"/>
    </source>
</evidence>
<dbReference type="AlphaFoldDB" id="A0A1H0QDC4"/>
<organism evidence="2 3">
    <name type="scientific">Klenkia soli</name>
    <dbReference type="NCBI Taxonomy" id="1052260"/>
    <lineage>
        <taxon>Bacteria</taxon>
        <taxon>Bacillati</taxon>
        <taxon>Actinomycetota</taxon>
        <taxon>Actinomycetes</taxon>
        <taxon>Geodermatophilales</taxon>
        <taxon>Geodermatophilaceae</taxon>
        <taxon>Klenkia</taxon>
    </lineage>
</organism>
<feature type="chain" id="PRO_5039675725" description="Sporulation and spore germination" evidence="1">
    <location>
        <begin position="26"/>
        <end position="204"/>
    </location>
</feature>
<accession>A0A1H0QDC4</accession>
<dbReference type="EMBL" id="FNIR01000010">
    <property type="protein sequence ID" value="SDP15337.1"/>
    <property type="molecule type" value="Genomic_DNA"/>
</dbReference>
<keyword evidence="3" id="KW-1185">Reference proteome</keyword>
<protein>
    <recommendedName>
        <fullName evidence="4">Sporulation and spore germination</fullName>
    </recommendedName>
</protein>
<dbReference type="PROSITE" id="PS51257">
    <property type="entry name" value="PROKAR_LIPOPROTEIN"/>
    <property type="match status" value="1"/>
</dbReference>
<keyword evidence="1" id="KW-0732">Signal</keyword>
<evidence type="ECO:0008006" key="4">
    <source>
        <dbReference type="Google" id="ProtNLM"/>
    </source>
</evidence>
<name>A0A1H0QDC4_9ACTN</name>
<evidence type="ECO:0000256" key="1">
    <source>
        <dbReference type="SAM" id="SignalP"/>
    </source>
</evidence>
<evidence type="ECO:0000313" key="3">
    <source>
        <dbReference type="Proteomes" id="UP000199088"/>
    </source>
</evidence>
<proteinExistence type="predicted"/>
<sequence>MRDAAAVPRPLPALALVALTLCACAGTPPSADPGRPPGSVTLLPMPDDPPLLDLQEDLDASEQLVLPLPSADVSDFIQRVQLLAGGSPDSGGPVLGDDRTTVTLYWFGTPPDAVLDLVAEYEGRVRVDVVATPFRPGDLLAEADRLIREHAPTVQAVGPRVQGDGIQVLVEEAAVERAGSLDAVLDGLDTPFPLFGEVGGVVPA</sequence>
<dbReference type="Proteomes" id="UP000199088">
    <property type="component" value="Unassembled WGS sequence"/>
</dbReference>